<accession>A0A9D1S800</accession>
<gene>
    <name evidence="3" type="ORF">IAD22_04510</name>
</gene>
<dbReference type="InterPro" id="IPR036388">
    <property type="entry name" value="WH-like_DNA-bd_sf"/>
</dbReference>
<evidence type="ECO:0000259" key="1">
    <source>
        <dbReference type="Pfam" id="PF03551"/>
    </source>
</evidence>
<reference evidence="3" key="1">
    <citation type="submission" date="2020-10" db="EMBL/GenBank/DDBJ databases">
        <authorList>
            <person name="Gilroy R."/>
        </authorList>
    </citation>
    <scope>NUCLEOTIDE SEQUENCE</scope>
    <source>
        <strain evidence="3">ChiGjej1B1-1684</strain>
    </source>
</reference>
<dbReference type="Pfam" id="PF03551">
    <property type="entry name" value="PadR"/>
    <property type="match status" value="1"/>
</dbReference>
<name>A0A9D1S800_9FIRM</name>
<proteinExistence type="predicted"/>
<dbReference type="InterPro" id="IPR018309">
    <property type="entry name" value="Tscrpt_reg_PadR_C"/>
</dbReference>
<dbReference type="EMBL" id="DVNG01000063">
    <property type="protein sequence ID" value="HIU50255.1"/>
    <property type="molecule type" value="Genomic_DNA"/>
</dbReference>
<dbReference type="Gene3D" id="1.10.10.10">
    <property type="entry name" value="Winged helix-like DNA-binding domain superfamily/Winged helix DNA-binding domain"/>
    <property type="match status" value="1"/>
</dbReference>
<reference evidence="3" key="2">
    <citation type="journal article" date="2021" name="PeerJ">
        <title>Extensive microbial diversity within the chicken gut microbiome revealed by metagenomics and culture.</title>
        <authorList>
            <person name="Gilroy R."/>
            <person name="Ravi A."/>
            <person name="Getino M."/>
            <person name="Pursley I."/>
            <person name="Horton D.L."/>
            <person name="Alikhan N.F."/>
            <person name="Baker D."/>
            <person name="Gharbi K."/>
            <person name="Hall N."/>
            <person name="Watson M."/>
            <person name="Adriaenssens E.M."/>
            <person name="Foster-Nyarko E."/>
            <person name="Jarju S."/>
            <person name="Secka A."/>
            <person name="Antonio M."/>
            <person name="Oren A."/>
            <person name="Chaudhuri R.R."/>
            <person name="La Ragione R."/>
            <person name="Hildebrand F."/>
            <person name="Pallen M.J."/>
        </authorList>
    </citation>
    <scope>NUCLEOTIDE SEQUENCE</scope>
    <source>
        <strain evidence="3">ChiGjej1B1-1684</strain>
    </source>
</reference>
<comment type="caution">
    <text evidence="3">The sequence shown here is derived from an EMBL/GenBank/DDBJ whole genome shotgun (WGS) entry which is preliminary data.</text>
</comment>
<dbReference type="SUPFAM" id="SSF46785">
    <property type="entry name" value="Winged helix' DNA-binding domain"/>
    <property type="match status" value="1"/>
</dbReference>
<sequence>MDNIILGLLLLSSRTIYQLRERIDKGLNMMYSSSMGSIQAAIKKLLNCGYVQYEEVIENGKYKKIYSITDSGKQHFIEWVSMPMEIQSSKNPELAKLYFMGFSTKEKREAGLQEYVSKLKEQYDVLNAICKEAENVKVPDKNKDILHYQFTAARYGKDFMKFNIEWYQKLLDEMRGSKI</sequence>
<organism evidence="3 4">
    <name type="scientific">Candidatus Limousia pullorum</name>
    <dbReference type="NCBI Taxonomy" id="2840860"/>
    <lineage>
        <taxon>Bacteria</taxon>
        <taxon>Bacillati</taxon>
        <taxon>Bacillota</taxon>
        <taxon>Clostridia</taxon>
        <taxon>Eubacteriales</taxon>
        <taxon>Oscillospiraceae</taxon>
        <taxon>Oscillospiraceae incertae sedis</taxon>
        <taxon>Candidatus Limousia</taxon>
    </lineage>
</organism>
<protein>
    <submittedName>
        <fullName evidence="3">PadR family transcriptional regulator</fullName>
    </submittedName>
</protein>
<evidence type="ECO:0000313" key="4">
    <source>
        <dbReference type="Proteomes" id="UP000824118"/>
    </source>
</evidence>
<dbReference type="InterPro" id="IPR036390">
    <property type="entry name" value="WH_DNA-bd_sf"/>
</dbReference>
<evidence type="ECO:0000313" key="3">
    <source>
        <dbReference type="EMBL" id="HIU50255.1"/>
    </source>
</evidence>
<evidence type="ECO:0000259" key="2">
    <source>
        <dbReference type="Pfam" id="PF10400"/>
    </source>
</evidence>
<dbReference type="Proteomes" id="UP000824118">
    <property type="component" value="Unassembled WGS sequence"/>
</dbReference>
<dbReference type="Pfam" id="PF10400">
    <property type="entry name" value="Vir_act_alpha_C"/>
    <property type="match status" value="1"/>
</dbReference>
<dbReference type="PANTHER" id="PTHR43252">
    <property type="entry name" value="TRANSCRIPTIONAL REGULATOR YQJI"/>
    <property type="match status" value="1"/>
</dbReference>
<dbReference type="PANTHER" id="PTHR43252:SF2">
    <property type="entry name" value="TRANSCRIPTION REGULATOR, PADR-LIKE FAMILY"/>
    <property type="match status" value="1"/>
</dbReference>
<feature type="domain" description="Transcription regulator PadR C-terminal" evidence="2">
    <location>
        <begin position="90"/>
        <end position="174"/>
    </location>
</feature>
<dbReference type="InterPro" id="IPR005149">
    <property type="entry name" value="Tscrpt_reg_PadR_N"/>
</dbReference>
<feature type="domain" description="Transcription regulator PadR N-terminal" evidence="1">
    <location>
        <begin position="5"/>
        <end position="76"/>
    </location>
</feature>
<dbReference type="AlphaFoldDB" id="A0A9D1S800"/>